<dbReference type="InterPro" id="IPR028081">
    <property type="entry name" value="Leu-bd"/>
</dbReference>
<keyword evidence="4" id="KW-1185">Reference proteome</keyword>
<gene>
    <name evidence="3" type="ORF">ACFQJ4_10615</name>
</gene>
<dbReference type="Pfam" id="PF13458">
    <property type="entry name" value="Peripla_BP_6"/>
    <property type="match status" value="1"/>
</dbReference>
<dbReference type="InterPro" id="IPR006311">
    <property type="entry name" value="TAT_signal"/>
</dbReference>
<dbReference type="InterPro" id="IPR051010">
    <property type="entry name" value="BCAA_transport"/>
</dbReference>
<name>A0ABD5ZRA9_9EURY</name>
<dbReference type="SUPFAM" id="SSF53822">
    <property type="entry name" value="Periplasmic binding protein-like I"/>
    <property type="match status" value="1"/>
</dbReference>
<evidence type="ECO:0000313" key="4">
    <source>
        <dbReference type="Proteomes" id="UP001596398"/>
    </source>
</evidence>
<sequence>MGAKDTGSTTRRSFLSLAAAGSAVALAGCSGGGGSGGNTATLGSLNPMSGSYSSLGPNQRAGVELAVEQVNNGDEFDYGFETVYKDTATEAGTAQQVAQQAVQQDDADFLMGAISSSVALSLNEFAASEEVVYFSGGAAVPITGSACNEWVYRFETNTAQIAEAISDYTVNELGSNVWFHIADYAYGDSVYQRTRQRMSEESDAFTEVGQTASELGSSNFGSYISQISNSDADSVILGMLGGDLVSFVNQAANRGLTEEVNIVAPTMSIQSTRQALGQQGVGTYGGVRYNANIDIGDNAQFVEAFREANDGRLPDNFERTGYESVRYLAAGMQEAESTDPADVRDALEGMTRTTVLGDVTLREEDHQATVPTWMAEMVPGEGETAEVELLSRTDDNLPPASELGCEMN</sequence>
<organism evidence="3 4">
    <name type="scientific">Halosegnis marinus</name>
    <dbReference type="NCBI Taxonomy" id="3034023"/>
    <lineage>
        <taxon>Archaea</taxon>
        <taxon>Methanobacteriati</taxon>
        <taxon>Methanobacteriota</taxon>
        <taxon>Stenosarchaea group</taxon>
        <taxon>Halobacteria</taxon>
        <taxon>Halobacteriales</taxon>
        <taxon>Natronomonadaceae</taxon>
        <taxon>Halosegnis</taxon>
    </lineage>
</organism>
<dbReference type="PANTHER" id="PTHR30483">
    <property type="entry name" value="LEUCINE-SPECIFIC-BINDING PROTEIN"/>
    <property type="match status" value="1"/>
</dbReference>
<accession>A0ABD5ZRA9</accession>
<dbReference type="PROSITE" id="PS51318">
    <property type="entry name" value="TAT"/>
    <property type="match status" value="1"/>
</dbReference>
<protein>
    <submittedName>
        <fullName evidence="3">ABC transporter substrate-binding protein</fullName>
    </submittedName>
</protein>
<evidence type="ECO:0000259" key="2">
    <source>
        <dbReference type="Pfam" id="PF13458"/>
    </source>
</evidence>
<feature type="domain" description="Leucine-binding protein" evidence="2">
    <location>
        <begin position="41"/>
        <end position="378"/>
    </location>
</feature>
<evidence type="ECO:0000256" key="1">
    <source>
        <dbReference type="ARBA" id="ARBA00022729"/>
    </source>
</evidence>
<dbReference type="RefSeq" id="WP_276233909.1">
    <property type="nucleotide sequence ID" value="NZ_CP119802.1"/>
</dbReference>
<dbReference type="GeneID" id="79267465"/>
<evidence type="ECO:0000313" key="3">
    <source>
        <dbReference type="EMBL" id="MFC7235768.1"/>
    </source>
</evidence>
<dbReference type="EMBL" id="JBHTAP010000001">
    <property type="protein sequence ID" value="MFC7235768.1"/>
    <property type="molecule type" value="Genomic_DNA"/>
</dbReference>
<dbReference type="AlphaFoldDB" id="A0ABD5ZRA9"/>
<reference evidence="3 4" key="1">
    <citation type="journal article" date="2019" name="Int. J. Syst. Evol. Microbiol.">
        <title>The Global Catalogue of Microorganisms (GCM) 10K type strain sequencing project: providing services to taxonomists for standard genome sequencing and annotation.</title>
        <authorList>
            <consortium name="The Broad Institute Genomics Platform"/>
            <consortium name="The Broad Institute Genome Sequencing Center for Infectious Disease"/>
            <person name="Wu L."/>
            <person name="Ma J."/>
        </authorList>
    </citation>
    <scope>NUCLEOTIDE SEQUENCE [LARGE SCALE GENOMIC DNA]</scope>
    <source>
        <strain evidence="3 4">DT85</strain>
    </source>
</reference>
<dbReference type="Proteomes" id="UP001596398">
    <property type="component" value="Unassembled WGS sequence"/>
</dbReference>
<comment type="caution">
    <text evidence="3">The sequence shown here is derived from an EMBL/GenBank/DDBJ whole genome shotgun (WGS) entry which is preliminary data.</text>
</comment>
<dbReference type="InterPro" id="IPR028082">
    <property type="entry name" value="Peripla_BP_I"/>
</dbReference>
<keyword evidence="1" id="KW-0732">Signal</keyword>
<proteinExistence type="predicted"/>
<dbReference type="PANTHER" id="PTHR30483:SF6">
    <property type="entry name" value="PERIPLASMIC BINDING PROTEIN OF ABC TRANSPORTER FOR NATURAL AMINO ACIDS"/>
    <property type="match status" value="1"/>
</dbReference>
<dbReference type="Gene3D" id="3.40.50.2300">
    <property type="match status" value="2"/>
</dbReference>
<dbReference type="PROSITE" id="PS51257">
    <property type="entry name" value="PROKAR_LIPOPROTEIN"/>
    <property type="match status" value="1"/>
</dbReference>